<evidence type="ECO:0000256" key="1">
    <source>
        <dbReference type="ARBA" id="ARBA00022737"/>
    </source>
</evidence>
<sequence length="419" mass="48437">MFEQNGYRYHRQSNEGAQQCTYSSPYADMIKELDDYCKRNEVEKAMEVVKVLEREGVILDLPRYELLMKMCGEVGHLQYAKDVHVYLMRSKLQIQVSVCNKILEMYFNCESVIDAYEVFRNMPDCDTTSWETMIRGLAKEGFGEEAIDLFTEFLDADPRPDGRMFMAVFSACSVLCDIDEGILHFKLMKDVYGIVPSMEHYLSVVDMLGSVGYLDEAMEFIENMPFEPSVDVWETMMNFCRVHGNTSLGDHCADIIHYLDPSRLTDESKGLLSGKAINSALNKERRLLSSGNIEKGADVFKKGDTSHPKTDIIYALLREMREHMKEVGYVPQTRYAMDDVEQEEKEESLHNQSEMLAVAKGLIETRARTPIRIFSNFRLCVYSHTELKIISWIVGRDLVIKAERFHHFRNGYCDCNDFW</sequence>
<keyword evidence="5" id="KW-1185">Reference proteome</keyword>
<feature type="repeat" description="PPR" evidence="2">
    <location>
        <begin position="126"/>
        <end position="160"/>
    </location>
</feature>
<feature type="domain" description="DYW" evidence="3">
    <location>
        <begin position="328"/>
        <end position="419"/>
    </location>
</feature>
<proteinExistence type="predicted"/>
<dbReference type="AlphaFoldDB" id="A0A7J6X9E9"/>
<dbReference type="Proteomes" id="UP000554482">
    <property type="component" value="Unassembled WGS sequence"/>
</dbReference>
<name>A0A7J6X9E9_THATH</name>
<evidence type="ECO:0000259" key="3">
    <source>
        <dbReference type="Pfam" id="PF14432"/>
    </source>
</evidence>
<dbReference type="InterPro" id="IPR011990">
    <property type="entry name" value="TPR-like_helical_dom_sf"/>
</dbReference>
<reference evidence="4 5" key="1">
    <citation type="submission" date="2020-06" db="EMBL/GenBank/DDBJ databases">
        <title>Transcriptomic and genomic resources for Thalictrum thalictroides and T. hernandezii: Facilitating candidate gene discovery in an emerging model plant lineage.</title>
        <authorList>
            <person name="Arias T."/>
            <person name="Riano-Pachon D.M."/>
            <person name="Di Stilio V.S."/>
        </authorList>
    </citation>
    <scope>NUCLEOTIDE SEQUENCE [LARGE SCALE GENOMIC DNA]</scope>
    <source>
        <strain evidence="5">cv. WT478/WT964</strain>
        <tissue evidence="4">Leaves</tissue>
    </source>
</reference>
<dbReference type="InterPro" id="IPR002885">
    <property type="entry name" value="PPR_rpt"/>
</dbReference>
<gene>
    <name evidence="4" type="ORF">FRX31_004331</name>
</gene>
<dbReference type="PROSITE" id="PS51375">
    <property type="entry name" value="PPR"/>
    <property type="match status" value="1"/>
</dbReference>
<dbReference type="GO" id="GO:0003723">
    <property type="term" value="F:RNA binding"/>
    <property type="evidence" value="ECO:0007669"/>
    <property type="project" value="InterPro"/>
</dbReference>
<evidence type="ECO:0000313" key="4">
    <source>
        <dbReference type="EMBL" id="KAF5206083.1"/>
    </source>
</evidence>
<protein>
    <submittedName>
        <fullName evidence="4">Pentatricopeptide repeat-containing protein</fullName>
    </submittedName>
</protein>
<comment type="caution">
    <text evidence="4">The sequence shown here is derived from an EMBL/GenBank/DDBJ whole genome shotgun (WGS) entry which is preliminary data.</text>
</comment>
<dbReference type="Gene3D" id="1.25.40.10">
    <property type="entry name" value="Tetratricopeptide repeat domain"/>
    <property type="match status" value="2"/>
</dbReference>
<organism evidence="4 5">
    <name type="scientific">Thalictrum thalictroides</name>
    <name type="common">Rue-anemone</name>
    <name type="synonym">Anemone thalictroides</name>
    <dbReference type="NCBI Taxonomy" id="46969"/>
    <lineage>
        <taxon>Eukaryota</taxon>
        <taxon>Viridiplantae</taxon>
        <taxon>Streptophyta</taxon>
        <taxon>Embryophyta</taxon>
        <taxon>Tracheophyta</taxon>
        <taxon>Spermatophyta</taxon>
        <taxon>Magnoliopsida</taxon>
        <taxon>Ranunculales</taxon>
        <taxon>Ranunculaceae</taxon>
        <taxon>Thalictroideae</taxon>
        <taxon>Thalictrum</taxon>
    </lineage>
</organism>
<keyword evidence="1" id="KW-0677">Repeat</keyword>
<dbReference type="OrthoDB" id="1932290at2759"/>
<dbReference type="GO" id="GO:0009451">
    <property type="term" value="P:RNA modification"/>
    <property type="evidence" value="ECO:0007669"/>
    <property type="project" value="InterPro"/>
</dbReference>
<dbReference type="EMBL" id="JABWDY010003219">
    <property type="protein sequence ID" value="KAF5206083.1"/>
    <property type="molecule type" value="Genomic_DNA"/>
</dbReference>
<dbReference type="PANTHER" id="PTHR47926">
    <property type="entry name" value="PENTATRICOPEPTIDE REPEAT-CONTAINING PROTEIN"/>
    <property type="match status" value="1"/>
</dbReference>
<dbReference type="NCBIfam" id="TIGR00756">
    <property type="entry name" value="PPR"/>
    <property type="match status" value="1"/>
</dbReference>
<accession>A0A7J6X9E9</accession>
<dbReference type="InterPro" id="IPR032867">
    <property type="entry name" value="DYW_dom"/>
</dbReference>
<dbReference type="PANTHER" id="PTHR47926:SF388">
    <property type="entry name" value="DYW DOMAIN-CONTAINING PROTEIN"/>
    <property type="match status" value="1"/>
</dbReference>
<evidence type="ECO:0000313" key="5">
    <source>
        <dbReference type="Proteomes" id="UP000554482"/>
    </source>
</evidence>
<evidence type="ECO:0000256" key="2">
    <source>
        <dbReference type="PROSITE-ProRule" id="PRU00708"/>
    </source>
</evidence>
<dbReference type="InterPro" id="IPR046960">
    <property type="entry name" value="PPR_At4g14850-like_plant"/>
</dbReference>
<dbReference type="GO" id="GO:0008270">
    <property type="term" value="F:zinc ion binding"/>
    <property type="evidence" value="ECO:0007669"/>
    <property type="project" value="InterPro"/>
</dbReference>
<dbReference type="Pfam" id="PF14432">
    <property type="entry name" value="DYW_deaminase"/>
    <property type="match status" value="1"/>
</dbReference>
<dbReference type="Pfam" id="PF01535">
    <property type="entry name" value="PPR"/>
    <property type="match status" value="3"/>
</dbReference>